<keyword evidence="3" id="KW-1185">Reference proteome</keyword>
<sequence>MEMVASHAVIHWRRTFAIAAYWRSKRKETGETAAMKRRRFAHKWDPNLLKVPRVTGGDYLTVCQVLPSSFQTSGSTSPLLKDLFTPFLGPV</sequence>
<reference evidence="3" key="1">
    <citation type="submission" date="2013-01" db="EMBL/GenBank/DDBJ databases">
        <title>Draft Genome Sequence of a Mulberry Tree, Morus notabilis C.K. Schneid.</title>
        <authorList>
            <person name="He N."/>
            <person name="Zhao S."/>
        </authorList>
    </citation>
    <scope>NUCLEOTIDE SEQUENCE</scope>
</reference>
<dbReference type="AlphaFoldDB" id="W9S285"/>
<reference evidence="1" key="2">
    <citation type="submission" date="2013-06" db="EMBL/GenBank/DDBJ databases">
        <title>Draft Genome Sequence of a Mulberry Tree, Morus notabilis C.K. Schn.</title>
        <authorList>
            <person name="He N."/>
            <person name="Zhao S."/>
        </authorList>
    </citation>
    <scope>NUCLEOTIDE SEQUENCE</scope>
</reference>
<organism evidence="1 3">
    <name type="scientific">Morus notabilis</name>
    <dbReference type="NCBI Taxonomy" id="981085"/>
    <lineage>
        <taxon>Eukaryota</taxon>
        <taxon>Viridiplantae</taxon>
        <taxon>Streptophyta</taxon>
        <taxon>Embryophyta</taxon>
        <taxon>Tracheophyta</taxon>
        <taxon>Spermatophyta</taxon>
        <taxon>Magnoliopsida</taxon>
        <taxon>eudicotyledons</taxon>
        <taxon>Gunneridae</taxon>
        <taxon>Pentapetalae</taxon>
        <taxon>rosids</taxon>
        <taxon>fabids</taxon>
        <taxon>Rosales</taxon>
        <taxon>Moraceae</taxon>
        <taxon>Moreae</taxon>
        <taxon>Morus</taxon>
    </lineage>
</organism>
<accession>W9S285</accession>
<evidence type="ECO:0000313" key="2">
    <source>
        <dbReference type="EMBL" id="EXC66679.1"/>
    </source>
</evidence>
<name>W9S285_9ROSA</name>
<dbReference type="EMBL" id="KE345951">
    <property type="protein sequence ID" value="EXC21823.1"/>
    <property type="molecule type" value="Genomic_DNA"/>
</dbReference>
<dbReference type="EMBL" id="KE646172">
    <property type="protein sequence ID" value="EXC66679.1"/>
    <property type="molecule type" value="Genomic_DNA"/>
</dbReference>
<protein>
    <submittedName>
        <fullName evidence="1">Uncharacterized protein</fullName>
    </submittedName>
</protein>
<gene>
    <name evidence="2" type="ORF">L484_000125</name>
    <name evidence="1" type="ORF">L484_001339</name>
</gene>
<dbReference type="Proteomes" id="UP000030645">
    <property type="component" value="Unassembled WGS sequence"/>
</dbReference>
<evidence type="ECO:0000313" key="1">
    <source>
        <dbReference type="EMBL" id="EXC21823.1"/>
    </source>
</evidence>
<proteinExistence type="predicted"/>
<evidence type="ECO:0000313" key="3">
    <source>
        <dbReference type="Proteomes" id="UP000030645"/>
    </source>
</evidence>